<keyword evidence="2 6" id="KW-0812">Transmembrane</keyword>
<evidence type="ECO:0000256" key="4">
    <source>
        <dbReference type="ARBA" id="ARBA00023136"/>
    </source>
</evidence>
<feature type="compositionally biased region" description="Low complexity" evidence="5">
    <location>
        <begin position="127"/>
        <end position="148"/>
    </location>
</feature>
<dbReference type="Proteomes" id="UP000199645">
    <property type="component" value="Unassembled WGS sequence"/>
</dbReference>
<feature type="transmembrane region" description="Helical" evidence="6">
    <location>
        <begin position="47"/>
        <end position="66"/>
    </location>
</feature>
<evidence type="ECO:0000256" key="1">
    <source>
        <dbReference type="ARBA" id="ARBA00004141"/>
    </source>
</evidence>
<dbReference type="GO" id="GO:0016020">
    <property type="term" value="C:membrane"/>
    <property type="evidence" value="ECO:0007669"/>
    <property type="project" value="UniProtKB-SubCell"/>
</dbReference>
<feature type="region of interest" description="Disordered" evidence="5">
    <location>
        <begin position="118"/>
        <end position="148"/>
    </location>
</feature>
<dbReference type="EMBL" id="FONV01000016">
    <property type="protein sequence ID" value="SFF63826.1"/>
    <property type="molecule type" value="Genomic_DNA"/>
</dbReference>
<dbReference type="InterPro" id="IPR035952">
    <property type="entry name" value="Rhomboid-like_sf"/>
</dbReference>
<evidence type="ECO:0000313" key="7">
    <source>
        <dbReference type="EMBL" id="SFF63826.1"/>
    </source>
</evidence>
<name>A0A1I2KFV9_9ACTN</name>
<evidence type="ECO:0000256" key="6">
    <source>
        <dbReference type="SAM" id="Phobius"/>
    </source>
</evidence>
<keyword evidence="4 6" id="KW-0472">Membrane</keyword>
<sequence>MNCGRSGGGRHRRCRWWHDPVVARCVAQLTISGAAVTLGLIALAGLWSPVFCLACWITLAAAVEAAGAGPVRWAALPFAITAALGAAAAGARMATILIGAAGVVHGLVAAVTVRSPASGVRPERHPASAAPASSARARAPVSASSRSAACTTTRLRMSPLASSNVQRPALCSDSSQ</sequence>
<accession>A0A1I2KFV9</accession>
<reference evidence="7 8" key="1">
    <citation type="submission" date="2016-10" db="EMBL/GenBank/DDBJ databases">
        <authorList>
            <person name="de Groot N.N."/>
        </authorList>
    </citation>
    <scope>NUCLEOTIDE SEQUENCE [LARGE SCALE GENOMIC DNA]</scope>
    <source>
        <strain evidence="7 8">DSM 43019</strain>
    </source>
</reference>
<evidence type="ECO:0000256" key="2">
    <source>
        <dbReference type="ARBA" id="ARBA00022692"/>
    </source>
</evidence>
<evidence type="ECO:0000256" key="3">
    <source>
        <dbReference type="ARBA" id="ARBA00022989"/>
    </source>
</evidence>
<comment type="subcellular location">
    <subcellularLocation>
        <location evidence="1">Membrane</location>
        <topology evidence="1">Multi-pass membrane protein</topology>
    </subcellularLocation>
</comment>
<feature type="transmembrane region" description="Helical" evidence="6">
    <location>
        <begin position="21"/>
        <end position="41"/>
    </location>
</feature>
<evidence type="ECO:0000313" key="8">
    <source>
        <dbReference type="Proteomes" id="UP000199645"/>
    </source>
</evidence>
<dbReference type="STRING" id="35752.SAMN05421541_11616"/>
<feature type="transmembrane region" description="Helical" evidence="6">
    <location>
        <begin position="73"/>
        <end position="90"/>
    </location>
</feature>
<gene>
    <name evidence="7" type="ORF">SAMN05421541_11616</name>
</gene>
<dbReference type="SUPFAM" id="SSF144091">
    <property type="entry name" value="Rhomboid-like"/>
    <property type="match status" value="1"/>
</dbReference>
<evidence type="ECO:0000256" key="5">
    <source>
        <dbReference type="SAM" id="MobiDB-lite"/>
    </source>
</evidence>
<keyword evidence="3 6" id="KW-1133">Transmembrane helix</keyword>
<proteinExistence type="predicted"/>
<keyword evidence="8" id="KW-1185">Reference proteome</keyword>
<dbReference type="AlphaFoldDB" id="A0A1I2KFV9"/>
<organism evidence="7 8">
    <name type="scientific">Actinoplanes philippinensis</name>
    <dbReference type="NCBI Taxonomy" id="35752"/>
    <lineage>
        <taxon>Bacteria</taxon>
        <taxon>Bacillati</taxon>
        <taxon>Actinomycetota</taxon>
        <taxon>Actinomycetes</taxon>
        <taxon>Micromonosporales</taxon>
        <taxon>Micromonosporaceae</taxon>
        <taxon>Actinoplanes</taxon>
    </lineage>
</organism>
<protein>
    <submittedName>
        <fullName evidence="7">Uncharacterized protein</fullName>
    </submittedName>
</protein>